<dbReference type="Proteomes" id="UP000321832">
    <property type="component" value="Unassembled WGS sequence"/>
</dbReference>
<feature type="signal peptide" evidence="1">
    <location>
        <begin position="1"/>
        <end position="22"/>
    </location>
</feature>
<keyword evidence="3" id="KW-1185">Reference proteome</keyword>
<comment type="caution">
    <text evidence="2">The sequence shown here is derived from an EMBL/GenBank/DDBJ whole genome shotgun (WGS) entry which is preliminary data.</text>
</comment>
<feature type="chain" id="PRO_5023071439" evidence="1">
    <location>
        <begin position="23"/>
        <end position="74"/>
    </location>
</feature>
<keyword evidence="1" id="KW-0732">Signal</keyword>
<gene>
    <name evidence="2" type="ORF">FSC37_20140</name>
</gene>
<organism evidence="2 3">
    <name type="scientific">Piscinibacter aquaticus</name>
    <dbReference type="NCBI Taxonomy" id="392597"/>
    <lineage>
        <taxon>Bacteria</taxon>
        <taxon>Pseudomonadati</taxon>
        <taxon>Pseudomonadota</taxon>
        <taxon>Betaproteobacteria</taxon>
        <taxon>Burkholderiales</taxon>
        <taxon>Sphaerotilaceae</taxon>
        <taxon>Piscinibacter</taxon>
    </lineage>
</organism>
<sequence length="74" mass="7858">MKIAIWIVCGLLAALWTGGAFAAAALTEWASGLIASGAAVDMGRAVAEWPVPARSRLGSTWPASRRCRSSSWRR</sequence>
<dbReference type="AlphaFoldDB" id="A0A5C6U2X4"/>
<accession>A0A5C6U2X4</accession>
<evidence type="ECO:0000313" key="2">
    <source>
        <dbReference type="EMBL" id="TXC67187.1"/>
    </source>
</evidence>
<proteinExistence type="predicted"/>
<name>A0A5C6U2X4_9BURK</name>
<dbReference type="EMBL" id="VOPW01000001">
    <property type="protein sequence ID" value="TXC67187.1"/>
    <property type="molecule type" value="Genomic_DNA"/>
</dbReference>
<evidence type="ECO:0000313" key="3">
    <source>
        <dbReference type="Proteomes" id="UP000321832"/>
    </source>
</evidence>
<protein>
    <submittedName>
        <fullName evidence="2">Uncharacterized protein</fullName>
    </submittedName>
</protein>
<reference evidence="2 3" key="1">
    <citation type="submission" date="2019-08" db="EMBL/GenBank/DDBJ databases">
        <authorList>
            <person name="Khan S.A."/>
            <person name="Jeon C.O."/>
            <person name="Jeong S.E."/>
        </authorList>
    </citation>
    <scope>NUCLEOTIDE SEQUENCE [LARGE SCALE GENOMIC DNA]</scope>
    <source>
        <strain evidence="3">IMCC1728</strain>
    </source>
</reference>
<evidence type="ECO:0000256" key="1">
    <source>
        <dbReference type="SAM" id="SignalP"/>
    </source>
</evidence>